<feature type="region of interest" description="Disordered" evidence="1">
    <location>
        <begin position="53"/>
        <end position="74"/>
    </location>
</feature>
<evidence type="ECO:0000256" key="1">
    <source>
        <dbReference type="SAM" id="MobiDB-lite"/>
    </source>
</evidence>
<dbReference type="Gene3D" id="3.50.30.50">
    <property type="entry name" value="Putative cyclase"/>
    <property type="match status" value="1"/>
</dbReference>
<evidence type="ECO:0000313" key="2">
    <source>
        <dbReference type="EMBL" id="PJA63672.1"/>
    </source>
</evidence>
<dbReference type="SUPFAM" id="SSF102198">
    <property type="entry name" value="Putative cyclase"/>
    <property type="match status" value="1"/>
</dbReference>
<feature type="compositionally biased region" description="Basic and acidic residues" evidence="1">
    <location>
        <begin position="54"/>
        <end position="74"/>
    </location>
</feature>
<gene>
    <name evidence="2" type="ORF">CO160_02220</name>
</gene>
<dbReference type="Proteomes" id="UP000230941">
    <property type="component" value="Unassembled WGS sequence"/>
</dbReference>
<name>A0A2M7YL81_9BACT</name>
<protein>
    <recommendedName>
        <fullName evidence="4">Cyclase</fullName>
    </recommendedName>
</protein>
<proteinExistence type="predicted"/>
<dbReference type="GO" id="GO:0019441">
    <property type="term" value="P:L-tryptophan catabolic process to kynurenine"/>
    <property type="evidence" value="ECO:0007669"/>
    <property type="project" value="InterPro"/>
</dbReference>
<dbReference type="GO" id="GO:0004061">
    <property type="term" value="F:arylformamidase activity"/>
    <property type="evidence" value="ECO:0007669"/>
    <property type="project" value="InterPro"/>
</dbReference>
<reference evidence="3" key="1">
    <citation type="submission" date="2017-09" db="EMBL/GenBank/DDBJ databases">
        <title>Depth-based differentiation of microbial function through sediment-hosted aquifers and enrichment of novel symbionts in the deep terrestrial subsurface.</title>
        <authorList>
            <person name="Probst A.J."/>
            <person name="Ladd B."/>
            <person name="Jarett J.K."/>
            <person name="Geller-Mcgrath D.E."/>
            <person name="Sieber C.M.K."/>
            <person name="Emerson J.B."/>
            <person name="Anantharaman K."/>
            <person name="Thomas B.C."/>
            <person name="Malmstrom R."/>
            <person name="Stieglmeier M."/>
            <person name="Klingl A."/>
            <person name="Woyke T."/>
            <person name="Ryan C.M."/>
            <person name="Banfield J.F."/>
        </authorList>
    </citation>
    <scope>NUCLEOTIDE SEQUENCE [LARGE SCALE GENOMIC DNA]</scope>
</reference>
<evidence type="ECO:0008006" key="4">
    <source>
        <dbReference type="Google" id="ProtNLM"/>
    </source>
</evidence>
<sequence length="102" mass="11906">MNRKEIKLGKNKFLVIDLTEPLKEETEVYPGDPKPKKEVFSDIKQTGYQHHTYKLGDHNFHPHGDAPKHQNPEMQDKGFEIFGLDYSFNSACLIQYQKWGQS</sequence>
<accession>A0A2M7YL81</accession>
<evidence type="ECO:0000313" key="3">
    <source>
        <dbReference type="Proteomes" id="UP000230941"/>
    </source>
</evidence>
<organism evidence="2 3">
    <name type="scientific">Candidatus Portnoybacteria bacterium CG_4_9_14_3_um_filter_43_11</name>
    <dbReference type="NCBI Taxonomy" id="1974805"/>
    <lineage>
        <taxon>Bacteria</taxon>
        <taxon>Candidatus Portnoyibacteriota</taxon>
    </lineage>
</organism>
<dbReference type="EMBL" id="PFWG01000054">
    <property type="protein sequence ID" value="PJA63672.1"/>
    <property type="molecule type" value="Genomic_DNA"/>
</dbReference>
<dbReference type="AlphaFoldDB" id="A0A2M7YL81"/>
<comment type="caution">
    <text evidence="2">The sequence shown here is derived from an EMBL/GenBank/DDBJ whole genome shotgun (WGS) entry which is preliminary data.</text>
</comment>
<dbReference type="InterPro" id="IPR037175">
    <property type="entry name" value="KFase_sf"/>
</dbReference>